<proteinExistence type="predicted"/>
<dbReference type="AlphaFoldDB" id="A0A9E7F3H4"/>
<keyword evidence="2" id="KW-1185">Reference proteome</keyword>
<dbReference type="Proteomes" id="UP001055439">
    <property type="component" value="Chromosome 2"/>
</dbReference>
<dbReference type="EMBL" id="CP097504">
    <property type="protein sequence ID" value="URD89074.1"/>
    <property type="molecule type" value="Genomic_DNA"/>
</dbReference>
<sequence>MLWAMRVPRARWWQHRYYYRSYDGEGDRRATGVEIVNRGGWKAAQRRALEGSGIMGIMAIENKTTAAMAIRGKSYGCGYGCDPKGGNEDYCIAASIGVEAVRLVDNRVAAAEEDPVTMEDEESVKTIGCCEDYSTGDYEDFKRTRM</sequence>
<name>A0A9E7F3H4_9LILI</name>
<evidence type="ECO:0000313" key="2">
    <source>
        <dbReference type="Proteomes" id="UP001055439"/>
    </source>
</evidence>
<reference evidence="1" key="1">
    <citation type="submission" date="2022-05" db="EMBL/GenBank/DDBJ databases">
        <title>The Musa troglodytarum L. genome provides insights into the mechanism of non-climacteric behaviour and enrichment of carotenoids.</title>
        <authorList>
            <person name="Wang J."/>
        </authorList>
    </citation>
    <scope>NUCLEOTIDE SEQUENCE</scope>
    <source>
        <tissue evidence="1">Leaf</tissue>
    </source>
</reference>
<gene>
    <name evidence="1" type="ORF">MUK42_05621</name>
</gene>
<organism evidence="1 2">
    <name type="scientific">Musa troglodytarum</name>
    <name type="common">fe'i banana</name>
    <dbReference type="NCBI Taxonomy" id="320322"/>
    <lineage>
        <taxon>Eukaryota</taxon>
        <taxon>Viridiplantae</taxon>
        <taxon>Streptophyta</taxon>
        <taxon>Embryophyta</taxon>
        <taxon>Tracheophyta</taxon>
        <taxon>Spermatophyta</taxon>
        <taxon>Magnoliopsida</taxon>
        <taxon>Liliopsida</taxon>
        <taxon>Zingiberales</taxon>
        <taxon>Musaceae</taxon>
        <taxon>Musa</taxon>
    </lineage>
</organism>
<protein>
    <submittedName>
        <fullName evidence="1">Uncharacterized protein</fullName>
    </submittedName>
</protein>
<evidence type="ECO:0000313" key="1">
    <source>
        <dbReference type="EMBL" id="URD89074.1"/>
    </source>
</evidence>
<accession>A0A9E7F3H4</accession>